<accession>Q0CNI8</accession>
<dbReference type="RefSeq" id="XP_001213924.1">
    <property type="nucleotide sequence ID" value="XM_001213924.1"/>
</dbReference>
<dbReference type="VEuPathDB" id="FungiDB:ATEG_04746"/>
<dbReference type="AlphaFoldDB" id="Q0CNI8"/>
<dbReference type="SUPFAM" id="SSF47616">
    <property type="entry name" value="GST C-terminal domain-like"/>
    <property type="match status" value="1"/>
</dbReference>
<dbReference type="PANTHER" id="PTHR12289:SF41">
    <property type="entry name" value="FAILED AXON CONNECTIONS-RELATED"/>
    <property type="match status" value="1"/>
</dbReference>
<evidence type="ECO:0000313" key="3">
    <source>
        <dbReference type="EMBL" id="EAU35193.1"/>
    </source>
</evidence>
<reference evidence="4" key="1">
    <citation type="submission" date="2005-09" db="EMBL/GenBank/DDBJ databases">
        <title>Annotation of the Aspergillus terreus NIH2624 genome.</title>
        <authorList>
            <person name="Birren B.W."/>
            <person name="Lander E.S."/>
            <person name="Galagan J.E."/>
            <person name="Nusbaum C."/>
            <person name="Devon K."/>
            <person name="Henn M."/>
            <person name="Ma L.-J."/>
            <person name="Jaffe D.B."/>
            <person name="Butler J."/>
            <person name="Alvarez P."/>
            <person name="Gnerre S."/>
            <person name="Grabherr M."/>
            <person name="Kleber M."/>
            <person name="Mauceli E.W."/>
            <person name="Brockman W."/>
            <person name="Rounsley S."/>
            <person name="Young S.K."/>
            <person name="LaButti K."/>
            <person name="Pushparaj V."/>
            <person name="DeCaprio D."/>
            <person name="Crawford M."/>
            <person name="Koehrsen M."/>
            <person name="Engels R."/>
            <person name="Montgomery P."/>
            <person name="Pearson M."/>
            <person name="Howarth C."/>
            <person name="Larson L."/>
            <person name="Luoma S."/>
            <person name="White J."/>
            <person name="Alvarado L."/>
            <person name="Kodira C.D."/>
            <person name="Zeng Q."/>
            <person name="Oleary S."/>
            <person name="Yandava C."/>
            <person name="Denning D.W."/>
            <person name="Nierman W.C."/>
            <person name="Milne T."/>
            <person name="Madden K."/>
        </authorList>
    </citation>
    <scope>NUCLEOTIDE SEQUENCE [LARGE SCALE GENOMIC DNA]</scope>
    <source>
        <strain evidence="4">NIH 2624 / FGSC A1156</strain>
    </source>
</reference>
<dbReference type="InterPro" id="IPR036282">
    <property type="entry name" value="Glutathione-S-Trfase_C_sf"/>
</dbReference>
<name>Q0CNI8_ASPTN</name>
<dbReference type="eggNOG" id="KOG4244">
    <property type="taxonomic scope" value="Eukaryota"/>
</dbReference>
<protein>
    <recommendedName>
        <fullName evidence="2">Thioredoxin-like fold domain-containing protein</fullName>
    </recommendedName>
</protein>
<dbReference type="InterPro" id="IPR050931">
    <property type="entry name" value="Mito_Protein_Transport_Metaxin"/>
</dbReference>
<gene>
    <name evidence="3" type="ORF">ATEG_04746</name>
</gene>
<dbReference type="InterPro" id="IPR040079">
    <property type="entry name" value="Glutathione_S-Trfase"/>
</dbReference>
<dbReference type="OMA" id="RRIHDKY"/>
<evidence type="ECO:0000256" key="1">
    <source>
        <dbReference type="ARBA" id="ARBA00006475"/>
    </source>
</evidence>
<dbReference type="SUPFAM" id="SSF52833">
    <property type="entry name" value="Thioredoxin-like"/>
    <property type="match status" value="1"/>
</dbReference>
<feature type="domain" description="Thioredoxin-like fold" evidence="2">
    <location>
        <begin position="24"/>
        <end position="125"/>
    </location>
</feature>
<dbReference type="GO" id="GO:0005737">
    <property type="term" value="C:cytoplasm"/>
    <property type="evidence" value="ECO:0007669"/>
    <property type="project" value="TreeGrafter"/>
</dbReference>
<comment type="similarity">
    <text evidence="1">Belongs to the FAX family.</text>
</comment>
<dbReference type="InterPro" id="IPR012336">
    <property type="entry name" value="Thioredoxin-like_fold"/>
</dbReference>
<proteinExistence type="inferred from homology"/>
<dbReference type="SFLD" id="SFLDG01200">
    <property type="entry name" value="SUF1.1"/>
    <property type="match status" value="1"/>
</dbReference>
<dbReference type="CDD" id="cd03193">
    <property type="entry name" value="GST_C_Metaxin"/>
    <property type="match status" value="1"/>
</dbReference>
<dbReference type="InterPro" id="IPR036249">
    <property type="entry name" value="Thioredoxin-like_sf"/>
</dbReference>
<dbReference type="SFLD" id="SFLDS00019">
    <property type="entry name" value="Glutathione_Transferase_(cytos"/>
    <property type="match status" value="1"/>
</dbReference>
<dbReference type="PANTHER" id="PTHR12289">
    <property type="entry name" value="METAXIN RELATED"/>
    <property type="match status" value="1"/>
</dbReference>
<dbReference type="InterPro" id="IPR026928">
    <property type="entry name" value="FAX/IsoI-like"/>
</dbReference>
<dbReference type="OrthoDB" id="5809458at2759"/>
<dbReference type="HOGENOM" id="CLU_044137_1_2_1"/>
<dbReference type="GeneID" id="4319933"/>
<organism evidence="3 4">
    <name type="scientific">Aspergillus terreus (strain NIH 2624 / FGSC A1156)</name>
    <dbReference type="NCBI Taxonomy" id="341663"/>
    <lineage>
        <taxon>Eukaryota</taxon>
        <taxon>Fungi</taxon>
        <taxon>Dikarya</taxon>
        <taxon>Ascomycota</taxon>
        <taxon>Pezizomycotina</taxon>
        <taxon>Eurotiomycetes</taxon>
        <taxon>Eurotiomycetidae</taxon>
        <taxon>Eurotiales</taxon>
        <taxon>Aspergillaceae</taxon>
        <taxon>Aspergillus</taxon>
        <taxon>Aspergillus subgen. Circumdati</taxon>
    </lineage>
</organism>
<dbReference type="STRING" id="341663.Q0CNI8"/>
<evidence type="ECO:0000259" key="2">
    <source>
        <dbReference type="Pfam" id="PF17172"/>
    </source>
</evidence>
<dbReference type="SFLD" id="SFLDG01180">
    <property type="entry name" value="SUF1"/>
    <property type="match status" value="1"/>
</dbReference>
<evidence type="ECO:0000313" key="4">
    <source>
        <dbReference type="Proteomes" id="UP000007963"/>
    </source>
</evidence>
<dbReference type="Proteomes" id="UP000007963">
    <property type="component" value="Unassembled WGS sequence"/>
</dbReference>
<dbReference type="Pfam" id="PF17172">
    <property type="entry name" value="GST_N_4"/>
    <property type="match status" value="1"/>
</dbReference>
<dbReference type="EMBL" id="CH476599">
    <property type="protein sequence ID" value="EAU35193.1"/>
    <property type="molecule type" value="Genomic_DNA"/>
</dbReference>
<sequence length="260" mass="29606">MVSDAPKVVLYRGWPDAGKYVWSPFVVKLEARLRFAGISYTTRAGSLKTAPKGKIPYVEILEDDASASTSMGDSTLIIKYLIEQNILPDLNGRLSPTARAHDLALRALMEEKLYFYHMRERWVDNYYLMRDHVLSSLPYPVRVVVGLLIYRNMAPVLHGQGTGRHTRDESIAFRREIWESINDLLVASRAARLDNEPFWILAGSEPTEADCTVFGFIVSVMLCTAGPDSQAIVKEFPVVLDYAGRIHDRYFPDYEKWVEK</sequence>